<dbReference type="OrthoDB" id="3265591at2759"/>
<accession>A0A0C2SZM4</accession>
<reference evidence="1 2" key="1">
    <citation type="submission" date="2014-04" db="EMBL/GenBank/DDBJ databases">
        <title>Evolutionary Origins and Diversification of the Mycorrhizal Mutualists.</title>
        <authorList>
            <consortium name="DOE Joint Genome Institute"/>
            <consortium name="Mycorrhizal Genomics Consortium"/>
            <person name="Kohler A."/>
            <person name="Kuo A."/>
            <person name="Nagy L.G."/>
            <person name="Floudas D."/>
            <person name="Copeland A."/>
            <person name="Barry K.W."/>
            <person name="Cichocki N."/>
            <person name="Veneault-Fourrey C."/>
            <person name="LaButti K."/>
            <person name="Lindquist E.A."/>
            <person name="Lipzen A."/>
            <person name="Lundell T."/>
            <person name="Morin E."/>
            <person name="Murat C."/>
            <person name="Riley R."/>
            <person name="Ohm R."/>
            <person name="Sun H."/>
            <person name="Tunlid A."/>
            <person name="Henrissat B."/>
            <person name="Grigoriev I.V."/>
            <person name="Hibbett D.S."/>
            <person name="Martin F."/>
        </authorList>
    </citation>
    <scope>NUCLEOTIDE SEQUENCE [LARGE SCALE GENOMIC DNA]</scope>
    <source>
        <strain evidence="1 2">Koide BX008</strain>
    </source>
</reference>
<dbReference type="EMBL" id="KN818313">
    <property type="protein sequence ID" value="KIL59589.1"/>
    <property type="molecule type" value="Genomic_DNA"/>
</dbReference>
<keyword evidence="2" id="KW-1185">Reference proteome</keyword>
<evidence type="ECO:0000313" key="1">
    <source>
        <dbReference type="EMBL" id="KIL59589.1"/>
    </source>
</evidence>
<evidence type="ECO:0000313" key="2">
    <source>
        <dbReference type="Proteomes" id="UP000054549"/>
    </source>
</evidence>
<proteinExistence type="predicted"/>
<name>A0A0C2SZM4_AMAMK</name>
<dbReference type="AlphaFoldDB" id="A0A0C2SZM4"/>
<dbReference type="InParanoid" id="A0A0C2SZM4"/>
<gene>
    <name evidence="1" type="ORF">M378DRAFT_169094</name>
</gene>
<dbReference type="Proteomes" id="UP000054549">
    <property type="component" value="Unassembled WGS sequence"/>
</dbReference>
<organism evidence="1 2">
    <name type="scientific">Amanita muscaria (strain Koide BX008)</name>
    <dbReference type="NCBI Taxonomy" id="946122"/>
    <lineage>
        <taxon>Eukaryota</taxon>
        <taxon>Fungi</taxon>
        <taxon>Dikarya</taxon>
        <taxon>Basidiomycota</taxon>
        <taxon>Agaricomycotina</taxon>
        <taxon>Agaricomycetes</taxon>
        <taxon>Agaricomycetidae</taxon>
        <taxon>Agaricales</taxon>
        <taxon>Pluteineae</taxon>
        <taxon>Amanitaceae</taxon>
        <taxon>Amanita</taxon>
    </lineage>
</organism>
<dbReference type="HOGENOM" id="CLU_2249431_0_0_1"/>
<sequence>MVQEGYDKSRGSLFKIPSWMVVATSPSQIDEIRRADDDRLSPLEVARYAQNLSTTLSISTPSRDHSQETLARSLLTFRMKWQPLKITSLSRETLHFSLANTPFS</sequence>
<protein>
    <submittedName>
        <fullName evidence="1">Uncharacterized protein</fullName>
    </submittedName>
</protein>